<evidence type="ECO:0000313" key="1">
    <source>
        <dbReference type="Proteomes" id="UP000095286"/>
    </source>
</evidence>
<protein>
    <submittedName>
        <fullName evidence="2">Nudix hydrolase domain-containing protein</fullName>
    </submittedName>
</protein>
<organism evidence="1 2">
    <name type="scientific">Rhabditophanes sp. KR3021</name>
    <dbReference type="NCBI Taxonomy" id="114890"/>
    <lineage>
        <taxon>Eukaryota</taxon>
        <taxon>Metazoa</taxon>
        <taxon>Ecdysozoa</taxon>
        <taxon>Nematoda</taxon>
        <taxon>Chromadorea</taxon>
        <taxon>Rhabditida</taxon>
        <taxon>Tylenchina</taxon>
        <taxon>Panagrolaimomorpha</taxon>
        <taxon>Strongyloidoidea</taxon>
        <taxon>Alloionematidae</taxon>
        <taxon>Rhabditophanes</taxon>
    </lineage>
</organism>
<proteinExistence type="predicted"/>
<accession>A0AC35UBK7</accession>
<reference evidence="2" key="1">
    <citation type="submission" date="2016-11" db="UniProtKB">
        <authorList>
            <consortium name="WormBaseParasite"/>
        </authorList>
    </citation>
    <scope>IDENTIFICATION</scope>
    <source>
        <strain evidence="2">KR3021</strain>
    </source>
</reference>
<dbReference type="Proteomes" id="UP000095286">
    <property type="component" value="Unplaced"/>
</dbReference>
<evidence type="ECO:0000313" key="2">
    <source>
        <dbReference type="WBParaSite" id="RSKR_0000965300.1"/>
    </source>
</evidence>
<dbReference type="WBParaSite" id="RSKR_0000965300.1">
    <property type="protein sequence ID" value="RSKR_0000965300.1"/>
    <property type="gene ID" value="RSKR_0000965300"/>
</dbReference>
<name>A0AC35UBK7_9BILA</name>
<sequence>MVSKYFGSTTPYTGSNVIKLVFDRSLIPWNIPFPSYNPPEYTAEKAKKQPWSDDKELSTYKFNEIDGNINRVSHMGHYLLSEENGAPLNPQGRTGIKGRGILGRYGPNMAADPIVSRFNHGKLQFVAIKRQDTKEWAIPGGMVDAGENVSQTLKREFSEEAMDGMDPNILHEIWAHPKILYKGYVDDPRNTDNAWMETVVANFHDHHGLLQNFKFTAGSDAAEVKWFTVEDGYDNLYASHRDFIKLLENEFK</sequence>